<dbReference type="GO" id="GO:0005886">
    <property type="term" value="C:plasma membrane"/>
    <property type="evidence" value="ECO:0007669"/>
    <property type="project" value="UniProtKB-SubCell"/>
</dbReference>
<accession>A0A841HHE6</accession>
<organism evidence="8 9">
    <name type="scientific">Povalibacter uvarum</name>
    <dbReference type="NCBI Taxonomy" id="732238"/>
    <lineage>
        <taxon>Bacteria</taxon>
        <taxon>Pseudomonadati</taxon>
        <taxon>Pseudomonadota</taxon>
        <taxon>Gammaproteobacteria</taxon>
        <taxon>Steroidobacterales</taxon>
        <taxon>Steroidobacteraceae</taxon>
        <taxon>Povalibacter</taxon>
    </lineage>
</organism>
<dbReference type="EMBL" id="JACHHZ010000001">
    <property type="protein sequence ID" value="MBB6092377.1"/>
    <property type="molecule type" value="Genomic_DNA"/>
</dbReference>
<evidence type="ECO:0000256" key="5">
    <source>
        <dbReference type="ARBA" id="ARBA00022989"/>
    </source>
</evidence>
<evidence type="ECO:0000313" key="8">
    <source>
        <dbReference type="EMBL" id="MBB6092377.1"/>
    </source>
</evidence>
<keyword evidence="7" id="KW-0653">Protein transport</keyword>
<comment type="similarity">
    <text evidence="2 7">Belongs to the ExbD/TolR family.</text>
</comment>
<dbReference type="GO" id="GO:0015031">
    <property type="term" value="P:protein transport"/>
    <property type="evidence" value="ECO:0007669"/>
    <property type="project" value="UniProtKB-KW"/>
</dbReference>
<keyword evidence="6" id="KW-0472">Membrane</keyword>
<keyword evidence="9" id="KW-1185">Reference proteome</keyword>
<protein>
    <submittedName>
        <fullName evidence="8">Biopolymer transport protein ExbD</fullName>
    </submittedName>
</protein>
<dbReference type="Proteomes" id="UP000588068">
    <property type="component" value="Unassembled WGS sequence"/>
</dbReference>
<evidence type="ECO:0000313" key="9">
    <source>
        <dbReference type="Proteomes" id="UP000588068"/>
    </source>
</evidence>
<evidence type="ECO:0000256" key="6">
    <source>
        <dbReference type="ARBA" id="ARBA00023136"/>
    </source>
</evidence>
<dbReference type="GO" id="GO:0022857">
    <property type="term" value="F:transmembrane transporter activity"/>
    <property type="evidence" value="ECO:0007669"/>
    <property type="project" value="InterPro"/>
</dbReference>
<dbReference type="InterPro" id="IPR003400">
    <property type="entry name" value="ExbD"/>
</dbReference>
<dbReference type="PANTHER" id="PTHR30558">
    <property type="entry name" value="EXBD MEMBRANE COMPONENT OF PMF-DRIVEN MACROMOLECULE IMPORT SYSTEM"/>
    <property type="match status" value="1"/>
</dbReference>
<dbReference type="RefSeq" id="WP_184330098.1">
    <property type="nucleotide sequence ID" value="NZ_JACHHZ010000001.1"/>
</dbReference>
<dbReference type="Pfam" id="PF02472">
    <property type="entry name" value="ExbD"/>
    <property type="match status" value="1"/>
</dbReference>
<keyword evidence="7" id="KW-0813">Transport</keyword>
<proteinExistence type="inferred from homology"/>
<name>A0A841HHE6_9GAMM</name>
<evidence type="ECO:0000256" key="4">
    <source>
        <dbReference type="ARBA" id="ARBA00022692"/>
    </source>
</evidence>
<keyword evidence="5" id="KW-1133">Transmembrane helix</keyword>
<evidence type="ECO:0000256" key="1">
    <source>
        <dbReference type="ARBA" id="ARBA00004162"/>
    </source>
</evidence>
<comment type="subcellular location">
    <subcellularLocation>
        <location evidence="1">Cell membrane</location>
        <topology evidence="1">Single-pass membrane protein</topology>
    </subcellularLocation>
    <subcellularLocation>
        <location evidence="7">Cell membrane</location>
        <topology evidence="7">Single-pass type II membrane protein</topology>
    </subcellularLocation>
</comment>
<gene>
    <name evidence="8" type="ORF">HNQ60_001223</name>
</gene>
<evidence type="ECO:0000256" key="7">
    <source>
        <dbReference type="RuleBase" id="RU003879"/>
    </source>
</evidence>
<reference evidence="8 9" key="1">
    <citation type="submission" date="2020-08" db="EMBL/GenBank/DDBJ databases">
        <title>Genomic Encyclopedia of Type Strains, Phase IV (KMG-IV): sequencing the most valuable type-strain genomes for metagenomic binning, comparative biology and taxonomic classification.</title>
        <authorList>
            <person name="Goeker M."/>
        </authorList>
    </citation>
    <scope>NUCLEOTIDE SEQUENCE [LARGE SCALE GENOMIC DNA]</scope>
    <source>
        <strain evidence="8 9">DSM 26723</strain>
    </source>
</reference>
<evidence type="ECO:0000256" key="3">
    <source>
        <dbReference type="ARBA" id="ARBA00022475"/>
    </source>
</evidence>
<comment type="caution">
    <text evidence="8">The sequence shown here is derived from an EMBL/GenBank/DDBJ whole genome shotgun (WGS) entry which is preliminary data.</text>
</comment>
<keyword evidence="4 7" id="KW-0812">Transmembrane</keyword>
<dbReference type="AlphaFoldDB" id="A0A841HHE6"/>
<evidence type="ECO:0000256" key="2">
    <source>
        <dbReference type="ARBA" id="ARBA00005811"/>
    </source>
</evidence>
<sequence length="161" mass="17436">MSLLNRSKPREDAELNLIPLIDIMSVLVAFLLIYSTEVESVQNSKGVEIPQSTAEVKPESSVVVMITREHLFVQGEPVATIAEVQSSATVLVEPLREVLERPMLAGSVGAEELSSREVTVIADKNLPFEVVKRVMATCSSSSYGKISLAVLQKEKPANVAS</sequence>
<keyword evidence="3" id="KW-1003">Cell membrane</keyword>